<protein>
    <recommendedName>
        <fullName evidence="8">Transmembrane protein</fullName>
    </recommendedName>
</protein>
<sequence length="146" mass="16996">MDRNMNSVFHLLLVLDFEQQKAIVNEVKLSQKNDRQIKQQKGKVSTWIFSFQSVQCKAQLIKWGVLQYCVIRPLTTLVAIILNYVELYFTVAMYCLIQLYISLASNLALKKPLFKLFAVKAVVSLTFWQETFLSLLQDFNVIKNLI</sequence>
<gene>
    <name evidence="6" type="ORF">LAESUDRAFT_715296</name>
</gene>
<dbReference type="GO" id="GO:0016020">
    <property type="term" value="C:membrane"/>
    <property type="evidence" value="ECO:0007669"/>
    <property type="project" value="UniProtKB-SubCell"/>
</dbReference>
<dbReference type="Proteomes" id="UP000076871">
    <property type="component" value="Unassembled WGS sequence"/>
</dbReference>
<proteinExistence type="predicted"/>
<evidence type="ECO:0000256" key="3">
    <source>
        <dbReference type="ARBA" id="ARBA00022989"/>
    </source>
</evidence>
<keyword evidence="7" id="KW-1185">Reference proteome</keyword>
<dbReference type="PANTHER" id="PTHR23423">
    <property type="entry name" value="ORGANIC SOLUTE TRANSPORTER-RELATED"/>
    <property type="match status" value="1"/>
</dbReference>
<accession>A0A165DER5</accession>
<evidence type="ECO:0008006" key="8">
    <source>
        <dbReference type="Google" id="ProtNLM"/>
    </source>
</evidence>
<dbReference type="OrthoDB" id="5348404at2759"/>
<comment type="subcellular location">
    <subcellularLocation>
        <location evidence="1">Membrane</location>
        <topology evidence="1">Multi-pass membrane protein</topology>
    </subcellularLocation>
</comment>
<feature type="transmembrane region" description="Helical" evidence="5">
    <location>
        <begin position="65"/>
        <end position="85"/>
    </location>
</feature>
<reference evidence="6 7" key="1">
    <citation type="journal article" date="2016" name="Mol. Biol. Evol.">
        <title>Comparative Genomics of Early-Diverging Mushroom-Forming Fungi Provides Insights into the Origins of Lignocellulose Decay Capabilities.</title>
        <authorList>
            <person name="Nagy L.G."/>
            <person name="Riley R."/>
            <person name="Tritt A."/>
            <person name="Adam C."/>
            <person name="Daum C."/>
            <person name="Floudas D."/>
            <person name="Sun H."/>
            <person name="Yadav J.S."/>
            <person name="Pangilinan J."/>
            <person name="Larsson K.H."/>
            <person name="Matsuura K."/>
            <person name="Barry K."/>
            <person name="Labutti K."/>
            <person name="Kuo R."/>
            <person name="Ohm R.A."/>
            <person name="Bhattacharya S.S."/>
            <person name="Shirouzu T."/>
            <person name="Yoshinaga Y."/>
            <person name="Martin F.M."/>
            <person name="Grigoriev I.V."/>
            <person name="Hibbett D.S."/>
        </authorList>
    </citation>
    <scope>NUCLEOTIDE SEQUENCE [LARGE SCALE GENOMIC DNA]</scope>
    <source>
        <strain evidence="6 7">93-53</strain>
    </source>
</reference>
<evidence type="ECO:0000256" key="5">
    <source>
        <dbReference type="SAM" id="Phobius"/>
    </source>
</evidence>
<dbReference type="InParanoid" id="A0A165DER5"/>
<evidence type="ECO:0000313" key="6">
    <source>
        <dbReference type="EMBL" id="KZT04726.1"/>
    </source>
</evidence>
<keyword evidence="2 5" id="KW-0812">Transmembrane</keyword>
<dbReference type="EMBL" id="KV427634">
    <property type="protein sequence ID" value="KZT04726.1"/>
    <property type="molecule type" value="Genomic_DNA"/>
</dbReference>
<dbReference type="AlphaFoldDB" id="A0A165DER5"/>
<evidence type="ECO:0000256" key="4">
    <source>
        <dbReference type="ARBA" id="ARBA00023136"/>
    </source>
</evidence>
<dbReference type="Pfam" id="PF03619">
    <property type="entry name" value="Solute_trans_a"/>
    <property type="match status" value="1"/>
</dbReference>
<keyword evidence="4 5" id="KW-0472">Membrane</keyword>
<evidence type="ECO:0000256" key="2">
    <source>
        <dbReference type="ARBA" id="ARBA00022692"/>
    </source>
</evidence>
<dbReference type="STRING" id="1314785.A0A165DER5"/>
<evidence type="ECO:0000313" key="7">
    <source>
        <dbReference type="Proteomes" id="UP000076871"/>
    </source>
</evidence>
<feature type="transmembrane region" description="Helical" evidence="5">
    <location>
        <begin position="91"/>
        <end position="109"/>
    </location>
</feature>
<keyword evidence="3 5" id="KW-1133">Transmembrane helix</keyword>
<dbReference type="InterPro" id="IPR005178">
    <property type="entry name" value="Ostalpha/TMEM184C"/>
</dbReference>
<organism evidence="6 7">
    <name type="scientific">Laetiporus sulphureus 93-53</name>
    <dbReference type="NCBI Taxonomy" id="1314785"/>
    <lineage>
        <taxon>Eukaryota</taxon>
        <taxon>Fungi</taxon>
        <taxon>Dikarya</taxon>
        <taxon>Basidiomycota</taxon>
        <taxon>Agaricomycotina</taxon>
        <taxon>Agaricomycetes</taxon>
        <taxon>Polyporales</taxon>
        <taxon>Laetiporus</taxon>
    </lineage>
</organism>
<name>A0A165DER5_9APHY</name>
<dbReference type="RefSeq" id="XP_040762466.1">
    <property type="nucleotide sequence ID" value="XM_040907137.1"/>
</dbReference>
<dbReference type="GeneID" id="63824166"/>
<evidence type="ECO:0000256" key="1">
    <source>
        <dbReference type="ARBA" id="ARBA00004141"/>
    </source>
</evidence>